<organism evidence="7 8">
    <name type="scientific">Neofusicoccum ribis</name>
    <dbReference type="NCBI Taxonomy" id="45134"/>
    <lineage>
        <taxon>Eukaryota</taxon>
        <taxon>Fungi</taxon>
        <taxon>Dikarya</taxon>
        <taxon>Ascomycota</taxon>
        <taxon>Pezizomycotina</taxon>
        <taxon>Dothideomycetes</taxon>
        <taxon>Dothideomycetes incertae sedis</taxon>
        <taxon>Botryosphaeriales</taxon>
        <taxon>Botryosphaeriaceae</taxon>
        <taxon>Neofusicoccum</taxon>
    </lineage>
</organism>
<name>A0ABR3SF66_9PEZI</name>
<dbReference type="CDD" id="cd11040">
    <property type="entry name" value="CYP7_CYP8-like"/>
    <property type="match status" value="1"/>
</dbReference>
<keyword evidence="6" id="KW-0408">Iron</keyword>
<evidence type="ECO:0000313" key="7">
    <source>
        <dbReference type="EMBL" id="KAL1618567.1"/>
    </source>
</evidence>
<comment type="caution">
    <text evidence="7">The sequence shown here is derived from an EMBL/GenBank/DDBJ whole genome shotgun (WGS) entry which is preliminary data.</text>
</comment>
<comment type="subcellular location">
    <subcellularLocation>
        <location evidence="2">Endoplasmic reticulum membrane</location>
        <topology evidence="2">Single-pass membrane protein</topology>
    </subcellularLocation>
</comment>
<reference evidence="7 8" key="1">
    <citation type="submission" date="2024-02" db="EMBL/GenBank/DDBJ databases">
        <title>De novo assembly and annotation of 12 fungi associated with fruit tree decline syndrome in Ontario, Canada.</title>
        <authorList>
            <person name="Sulman M."/>
            <person name="Ellouze W."/>
            <person name="Ilyukhin E."/>
        </authorList>
    </citation>
    <scope>NUCLEOTIDE SEQUENCE [LARGE SCALE GENOMIC DNA]</scope>
    <source>
        <strain evidence="7 8">M1-105</strain>
    </source>
</reference>
<dbReference type="InterPro" id="IPR002403">
    <property type="entry name" value="Cyt_P450_E_grp-IV"/>
</dbReference>
<dbReference type="Pfam" id="PF00067">
    <property type="entry name" value="p450"/>
    <property type="match status" value="1"/>
</dbReference>
<sequence>MHEKLMLARKDLFGAVERGFLSEAGTSAAIARANIPDKAAQLVTSATDHPGLVLWERSAKSDVIGPGVVEADLLGLLRDFGACIAVPLLYGQDFLERYPQCLKDIWTFDHHAFPLLAIGVPAWAPLKSLKHGLVARNRLLDQMTALYRRIDQTQTGQAVDFGADMSDVSQVALDRNTAFRKHAFSFRQRASTDLGLLIGQNANTQPTVFWFILFIYSTPGLVQQLRAEVAPHITTTDGPEGLSITRFDHDAIAKDCQLLKSSFLETLRLTDEPTSIRHVSRPLTVVDGMHEHSIRPGTWISVPHSVAHRDASVFPSPQDFIPERFIEKDSVTGKRAARYGRLKPWGAGFGICKGRTFAVKEVLAIGSAIIMLWDMAPADAQGWIIPKMLPGTGVARPATDVRVVLKRRSGK</sequence>
<dbReference type="SUPFAM" id="SSF48264">
    <property type="entry name" value="Cytochrome P450"/>
    <property type="match status" value="1"/>
</dbReference>
<proteinExistence type="inferred from homology"/>
<dbReference type="PRINTS" id="PR00465">
    <property type="entry name" value="EP450IV"/>
</dbReference>
<comment type="cofactor">
    <cofactor evidence="1">
        <name>heme</name>
        <dbReference type="ChEBI" id="CHEBI:30413"/>
    </cofactor>
</comment>
<evidence type="ECO:0000256" key="4">
    <source>
        <dbReference type="ARBA" id="ARBA00022516"/>
    </source>
</evidence>
<dbReference type="InterPro" id="IPR001128">
    <property type="entry name" value="Cyt_P450"/>
</dbReference>
<evidence type="ECO:0000256" key="1">
    <source>
        <dbReference type="ARBA" id="ARBA00001971"/>
    </source>
</evidence>
<dbReference type="Gene3D" id="1.10.630.10">
    <property type="entry name" value="Cytochrome P450"/>
    <property type="match status" value="1"/>
</dbReference>
<comment type="similarity">
    <text evidence="3">Belongs to the cytochrome P450 family.</text>
</comment>
<keyword evidence="4" id="KW-0444">Lipid biosynthesis</keyword>
<dbReference type="PANTHER" id="PTHR24306:SF8">
    <property type="entry name" value="P450, PUTATIVE (EUROFUNG)-RELATED"/>
    <property type="match status" value="1"/>
</dbReference>
<evidence type="ECO:0008006" key="9">
    <source>
        <dbReference type="Google" id="ProtNLM"/>
    </source>
</evidence>
<evidence type="ECO:0000313" key="8">
    <source>
        <dbReference type="Proteomes" id="UP001521116"/>
    </source>
</evidence>
<gene>
    <name evidence="7" type="ORF">SLS56_010495</name>
</gene>
<dbReference type="EMBL" id="JAJVDC020000205">
    <property type="protein sequence ID" value="KAL1618567.1"/>
    <property type="molecule type" value="Genomic_DNA"/>
</dbReference>
<evidence type="ECO:0000256" key="2">
    <source>
        <dbReference type="ARBA" id="ARBA00004389"/>
    </source>
</evidence>
<dbReference type="InterPro" id="IPR036396">
    <property type="entry name" value="Cyt_P450_sf"/>
</dbReference>
<evidence type="ECO:0000256" key="6">
    <source>
        <dbReference type="ARBA" id="ARBA00023004"/>
    </source>
</evidence>
<evidence type="ECO:0000256" key="5">
    <source>
        <dbReference type="ARBA" id="ARBA00022723"/>
    </source>
</evidence>
<protein>
    <recommendedName>
        <fullName evidence="9">Cytochrome P450</fullName>
    </recommendedName>
</protein>
<keyword evidence="4" id="KW-0443">Lipid metabolism</keyword>
<accession>A0ABR3SF66</accession>
<dbReference type="PANTHER" id="PTHR24306">
    <property type="match status" value="1"/>
</dbReference>
<evidence type="ECO:0000256" key="3">
    <source>
        <dbReference type="ARBA" id="ARBA00010617"/>
    </source>
</evidence>
<dbReference type="Proteomes" id="UP001521116">
    <property type="component" value="Unassembled WGS sequence"/>
</dbReference>
<keyword evidence="8" id="KW-1185">Reference proteome</keyword>
<keyword evidence="5" id="KW-0479">Metal-binding</keyword>